<organism evidence="3 4">
    <name type="scientific">Dioscorea zingiberensis</name>
    <dbReference type="NCBI Taxonomy" id="325984"/>
    <lineage>
        <taxon>Eukaryota</taxon>
        <taxon>Viridiplantae</taxon>
        <taxon>Streptophyta</taxon>
        <taxon>Embryophyta</taxon>
        <taxon>Tracheophyta</taxon>
        <taxon>Spermatophyta</taxon>
        <taxon>Magnoliopsida</taxon>
        <taxon>Liliopsida</taxon>
        <taxon>Dioscoreales</taxon>
        <taxon>Dioscoreaceae</taxon>
        <taxon>Dioscorea</taxon>
    </lineage>
</organism>
<reference evidence="3" key="2">
    <citation type="journal article" date="2022" name="Hortic Res">
        <title>The genome of Dioscorea zingiberensis sheds light on the biosynthesis, origin and evolution of the medicinally important diosgenin saponins.</title>
        <authorList>
            <person name="Li Y."/>
            <person name="Tan C."/>
            <person name="Li Z."/>
            <person name="Guo J."/>
            <person name="Li S."/>
            <person name="Chen X."/>
            <person name="Wang C."/>
            <person name="Dai X."/>
            <person name="Yang H."/>
            <person name="Song W."/>
            <person name="Hou L."/>
            <person name="Xu J."/>
            <person name="Tong Z."/>
            <person name="Xu A."/>
            <person name="Yuan X."/>
            <person name="Wang W."/>
            <person name="Yang Q."/>
            <person name="Chen L."/>
            <person name="Sun Z."/>
            <person name="Wang K."/>
            <person name="Pan B."/>
            <person name="Chen J."/>
            <person name="Bao Y."/>
            <person name="Liu F."/>
            <person name="Qi X."/>
            <person name="Gang D.R."/>
            <person name="Wen J."/>
            <person name="Li J."/>
        </authorList>
    </citation>
    <scope>NUCLEOTIDE SEQUENCE</scope>
    <source>
        <strain evidence="3">Dzin_1.0</strain>
    </source>
</reference>
<comment type="caution">
    <text evidence="3">The sequence shown here is derived from an EMBL/GenBank/DDBJ whole genome shotgun (WGS) entry which is preliminary data.</text>
</comment>
<evidence type="ECO:0000313" key="4">
    <source>
        <dbReference type="Proteomes" id="UP001085076"/>
    </source>
</evidence>
<dbReference type="PRINTS" id="PR01217">
    <property type="entry name" value="PRICHEXTENSN"/>
</dbReference>
<evidence type="ECO:0000256" key="2">
    <source>
        <dbReference type="SAM" id="Phobius"/>
    </source>
</evidence>
<protein>
    <submittedName>
        <fullName evidence="3">Uncharacterized protein</fullName>
    </submittedName>
</protein>
<dbReference type="Proteomes" id="UP001085076">
    <property type="component" value="Miscellaneous, Linkage group lg01"/>
</dbReference>
<keyword evidence="4" id="KW-1185">Reference proteome</keyword>
<reference evidence="3" key="1">
    <citation type="submission" date="2021-03" db="EMBL/GenBank/DDBJ databases">
        <authorList>
            <person name="Li Z."/>
            <person name="Yang C."/>
        </authorList>
    </citation>
    <scope>NUCLEOTIDE SEQUENCE</scope>
    <source>
        <strain evidence="3">Dzin_1.0</strain>
        <tissue evidence="3">Leaf</tissue>
    </source>
</reference>
<keyword evidence="2" id="KW-1133">Transmembrane helix</keyword>
<feature type="compositionally biased region" description="Pro residues" evidence="1">
    <location>
        <begin position="78"/>
        <end position="97"/>
    </location>
</feature>
<dbReference type="PANTHER" id="PTHR35094">
    <property type="entry name" value="LEUCINE-RICH REPEAT EXTENSIN-LIKE PROTEIN 2"/>
    <property type="match status" value="1"/>
</dbReference>
<sequence length="182" mass="19809">MCIISSSSPSLNSHLQTLKAKKPAMLIRIMNLMFLFIVFSSAFVGDCLTSDVHDGETPPGSDEKCTCSPCGSPCNDPSSPPPSPPSPPPPSPPLPSYNPPSPYCPPPPYYASPTPPDYYKSTPPPPYYYGQTPPSPNYVWNWKPPGSLYPIDPNYNLSSNRRSLSLMLQAFLGCVLLALLKF</sequence>
<gene>
    <name evidence="3" type="ORF">J5N97_007471</name>
</gene>
<evidence type="ECO:0000313" key="3">
    <source>
        <dbReference type="EMBL" id="KAJ0989115.1"/>
    </source>
</evidence>
<keyword evidence="2" id="KW-0472">Membrane</keyword>
<feature type="transmembrane region" description="Helical" evidence="2">
    <location>
        <begin position="25"/>
        <end position="44"/>
    </location>
</feature>
<accession>A0A9D5HTL1</accession>
<feature type="region of interest" description="Disordered" evidence="1">
    <location>
        <begin position="72"/>
        <end position="97"/>
    </location>
</feature>
<proteinExistence type="predicted"/>
<dbReference type="EMBL" id="JAGGNH010000001">
    <property type="protein sequence ID" value="KAJ0989115.1"/>
    <property type="molecule type" value="Genomic_DNA"/>
</dbReference>
<evidence type="ECO:0000256" key="1">
    <source>
        <dbReference type="SAM" id="MobiDB-lite"/>
    </source>
</evidence>
<name>A0A9D5HTL1_9LILI</name>
<dbReference type="AlphaFoldDB" id="A0A9D5HTL1"/>
<keyword evidence="2" id="KW-0812">Transmembrane</keyword>
<dbReference type="PANTHER" id="PTHR35094:SF7">
    <property type="entry name" value="LEUCINE-RICH REPEAT EXTENSIN-LIKE PROTEIN 2"/>
    <property type="match status" value="1"/>
</dbReference>
<feature type="transmembrane region" description="Helical" evidence="2">
    <location>
        <begin position="163"/>
        <end position="180"/>
    </location>
</feature>